<organism evidence="4 5">
    <name type="scientific">Corynebacterium canis</name>
    <dbReference type="NCBI Taxonomy" id="679663"/>
    <lineage>
        <taxon>Bacteria</taxon>
        <taxon>Bacillati</taxon>
        <taxon>Actinomycetota</taxon>
        <taxon>Actinomycetes</taxon>
        <taxon>Mycobacteriales</taxon>
        <taxon>Corynebacteriaceae</taxon>
        <taxon>Corynebacterium</taxon>
    </lineage>
</organism>
<dbReference type="Proteomes" id="UP000320791">
    <property type="component" value="Unassembled WGS sequence"/>
</dbReference>
<evidence type="ECO:0000256" key="1">
    <source>
        <dbReference type="SAM" id="MobiDB-lite"/>
    </source>
</evidence>
<keyword evidence="2" id="KW-0472">Membrane</keyword>
<protein>
    <recommendedName>
        <fullName evidence="3">Septum formation-related domain-containing protein</fullName>
    </recommendedName>
</protein>
<keyword evidence="2" id="KW-0812">Transmembrane</keyword>
<comment type="caution">
    <text evidence="4">The sequence shown here is derived from an EMBL/GenBank/DDBJ whole genome shotgun (WGS) entry which is preliminary data.</text>
</comment>
<feature type="domain" description="Septum formation-related" evidence="3">
    <location>
        <begin position="53"/>
        <end position="276"/>
    </location>
</feature>
<dbReference type="AlphaFoldDB" id="A0A5C5TSP3"/>
<feature type="transmembrane region" description="Helical" evidence="2">
    <location>
        <begin position="12"/>
        <end position="30"/>
    </location>
</feature>
<feature type="region of interest" description="Disordered" evidence="1">
    <location>
        <begin position="298"/>
        <end position="321"/>
    </location>
</feature>
<proteinExistence type="predicted"/>
<evidence type="ECO:0000313" key="5">
    <source>
        <dbReference type="Proteomes" id="UP000320791"/>
    </source>
</evidence>
<dbReference type="EMBL" id="VOHM01000044">
    <property type="protein sequence ID" value="TWT17263.1"/>
    <property type="molecule type" value="Genomic_DNA"/>
</dbReference>
<keyword evidence="2" id="KW-1133">Transmembrane helix</keyword>
<evidence type="ECO:0000256" key="2">
    <source>
        <dbReference type="SAM" id="Phobius"/>
    </source>
</evidence>
<reference evidence="4 5" key="1">
    <citation type="submission" date="2019-08" db="EMBL/GenBank/DDBJ databases">
        <authorList>
            <person name="Lei W."/>
        </authorList>
    </citation>
    <scope>NUCLEOTIDE SEQUENCE [LARGE SCALE GENOMIC DNA]</scope>
    <source>
        <strain evidence="4 5">CCUG 58627</strain>
    </source>
</reference>
<dbReference type="InterPro" id="IPR026004">
    <property type="entry name" value="Septum_form"/>
</dbReference>
<keyword evidence="5" id="KW-1185">Reference proteome</keyword>
<name>A0A5C5TSP3_9CORY</name>
<evidence type="ECO:0000313" key="4">
    <source>
        <dbReference type="EMBL" id="TWT17263.1"/>
    </source>
</evidence>
<dbReference type="Pfam" id="PF13845">
    <property type="entry name" value="Septum_form"/>
    <property type="match status" value="1"/>
</dbReference>
<dbReference type="RefSeq" id="WP_146325705.1">
    <property type="nucleotide sequence ID" value="NZ_BAABLR010000024.1"/>
</dbReference>
<accession>A0A5C5TSP3</accession>
<evidence type="ECO:0000259" key="3">
    <source>
        <dbReference type="Pfam" id="PF13845"/>
    </source>
</evidence>
<gene>
    <name evidence="4" type="ORF">FRX94_12645</name>
</gene>
<sequence length="321" mass="34985">MNTIRTATTVRLTLAAAVVAVAGFAITRFATPTNEPQFETPDGVAPFTTADVGACLTWEIQNGALKNFEQTDCAQKHRFEVSYRENLATYPSSEFGPNAPLPDVTRQAQLREELCRQPTVDYLQGKYDPNGRYSIAPILPPPDAWKNGDRTMLCGLQVTDDNGNLQLTTGRATEQDQARIAQTGECVRVDAAQATHVVACDQPHTYEVTGVVDLAVHFPDHAPSIEEQDAFLKDHCTQVSLDYIGGDDALYNSTLQSFWTTIPVNSWAGGTHTVNCSLIKANPEGGFATLKGSAKGEFLINDAPPPPQPTRNPLRSERPQQ</sequence>
<dbReference type="OrthoDB" id="4266126at2"/>